<proteinExistence type="inferred from homology"/>
<dbReference type="SUPFAM" id="SSF51735">
    <property type="entry name" value="NAD(P)-binding Rossmann-fold domains"/>
    <property type="match status" value="1"/>
</dbReference>
<keyword evidence="2" id="KW-0560">Oxidoreductase</keyword>
<dbReference type="PANTHER" id="PTHR24321:SF8">
    <property type="entry name" value="ESTRADIOL 17-BETA-DEHYDROGENASE 8-RELATED"/>
    <property type="match status" value="1"/>
</dbReference>
<evidence type="ECO:0000313" key="4">
    <source>
        <dbReference type="Proteomes" id="UP000033618"/>
    </source>
</evidence>
<evidence type="ECO:0000313" key="3">
    <source>
        <dbReference type="EMBL" id="KKB63729.1"/>
    </source>
</evidence>
<dbReference type="Proteomes" id="UP000033618">
    <property type="component" value="Unassembled WGS sequence"/>
</dbReference>
<dbReference type="AlphaFoldDB" id="A0A0F5K1I3"/>
<evidence type="ECO:0000256" key="1">
    <source>
        <dbReference type="ARBA" id="ARBA00006484"/>
    </source>
</evidence>
<comment type="caution">
    <text evidence="3">The sequence shown here is derived from an EMBL/GenBank/DDBJ whole genome shotgun (WGS) entry which is preliminary data.</text>
</comment>
<dbReference type="InterPro" id="IPR036291">
    <property type="entry name" value="NAD(P)-bd_dom_sf"/>
</dbReference>
<keyword evidence="4" id="KW-1185">Reference proteome</keyword>
<dbReference type="OrthoDB" id="9789398at2"/>
<organism evidence="3 4">
    <name type="scientific">Robbsia andropogonis</name>
    <dbReference type="NCBI Taxonomy" id="28092"/>
    <lineage>
        <taxon>Bacteria</taxon>
        <taxon>Pseudomonadati</taxon>
        <taxon>Pseudomonadota</taxon>
        <taxon>Betaproteobacteria</taxon>
        <taxon>Burkholderiales</taxon>
        <taxon>Burkholderiaceae</taxon>
        <taxon>Robbsia</taxon>
    </lineage>
</organism>
<evidence type="ECO:0000256" key="2">
    <source>
        <dbReference type="ARBA" id="ARBA00023002"/>
    </source>
</evidence>
<dbReference type="EMBL" id="LAQU01000008">
    <property type="protein sequence ID" value="KKB63729.1"/>
    <property type="molecule type" value="Genomic_DNA"/>
</dbReference>
<dbReference type="Pfam" id="PF13561">
    <property type="entry name" value="adh_short_C2"/>
    <property type="match status" value="1"/>
</dbReference>
<dbReference type="STRING" id="28092.WM40_10475"/>
<gene>
    <name evidence="3" type="ORF">WM40_10475</name>
</gene>
<dbReference type="PROSITE" id="PS00061">
    <property type="entry name" value="ADH_SHORT"/>
    <property type="match status" value="1"/>
</dbReference>
<accession>A0A0F5K1I3</accession>
<dbReference type="RefSeq" id="WP_024903837.1">
    <property type="nucleotide sequence ID" value="NZ_LAQU01000008.1"/>
</dbReference>
<dbReference type="InterPro" id="IPR002347">
    <property type="entry name" value="SDR_fam"/>
</dbReference>
<dbReference type="PRINTS" id="PR00081">
    <property type="entry name" value="GDHRDH"/>
</dbReference>
<dbReference type="CDD" id="cd05233">
    <property type="entry name" value="SDR_c"/>
    <property type="match status" value="1"/>
</dbReference>
<name>A0A0F5K1I3_9BURK</name>
<sequence length="275" mass="29280">MTTNASNNMPPDFGASSLARAYAAYPTLRDRCVFISGGATGIGAALVEAFAAQGARVGFVDLDEKAGTALVEKLAPLPSTVHRPCFVAADITEENALNDAIAQIRAACGPITVLVNNAANDKRHRVEETTYAFWDKGIAVNLRHQFFAAQQVMEDMKQAGGGSIINFGSISWKLKQGGMPAYTASKAAVQGLTRCLARDLGPYNIRVNTIMPGWVMTEKQLALWVDDAAKEDIAKGQCINAPLLPIHIASMALFLAADDSAMCTAQDFVVDGGWT</sequence>
<dbReference type="Gene3D" id="3.40.50.720">
    <property type="entry name" value="NAD(P)-binding Rossmann-like Domain"/>
    <property type="match status" value="1"/>
</dbReference>
<comment type="similarity">
    <text evidence="1">Belongs to the short-chain dehydrogenases/reductases (SDR) family.</text>
</comment>
<reference evidence="3 4" key="1">
    <citation type="submission" date="2015-03" db="EMBL/GenBank/DDBJ databases">
        <title>Draft Genome Sequence of Burkholderia andropogonis type strain ICMP2807, isolated from Sorghum bicolor.</title>
        <authorList>
            <person name="Lopes-Santos L."/>
            <person name="Castro D.B."/>
            <person name="Ottoboni L.M."/>
            <person name="Park D."/>
            <person name="Weirc B.S."/>
            <person name="Destefano S.A."/>
        </authorList>
    </citation>
    <scope>NUCLEOTIDE SEQUENCE [LARGE SCALE GENOMIC DNA]</scope>
    <source>
        <strain evidence="3 4">ICMP2807</strain>
    </source>
</reference>
<dbReference type="GO" id="GO:0016491">
    <property type="term" value="F:oxidoreductase activity"/>
    <property type="evidence" value="ECO:0007669"/>
    <property type="project" value="UniProtKB-KW"/>
</dbReference>
<dbReference type="PANTHER" id="PTHR24321">
    <property type="entry name" value="DEHYDROGENASES, SHORT CHAIN"/>
    <property type="match status" value="1"/>
</dbReference>
<dbReference type="PATRIC" id="fig|28092.6.peg.2471"/>
<dbReference type="FunFam" id="3.40.50.720:FF:000084">
    <property type="entry name" value="Short-chain dehydrogenase reductase"/>
    <property type="match status" value="1"/>
</dbReference>
<protein>
    <submittedName>
        <fullName evidence="3">3-oxoacyl-ACP reductase</fullName>
    </submittedName>
</protein>
<dbReference type="PRINTS" id="PR00080">
    <property type="entry name" value="SDRFAMILY"/>
</dbReference>
<dbReference type="InterPro" id="IPR020904">
    <property type="entry name" value="Sc_DH/Rdtase_CS"/>
</dbReference>